<name>A0A819PV32_9BILA</name>
<evidence type="ECO:0000313" key="2">
    <source>
        <dbReference type="Proteomes" id="UP000663874"/>
    </source>
</evidence>
<dbReference type="EMBL" id="CAJOBE010006854">
    <property type="protein sequence ID" value="CAF4019140.1"/>
    <property type="molecule type" value="Genomic_DNA"/>
</dbReference>
<proteinExistence type="predicted"/>
<feature type="non-terminal residue" evidence="1">
    <location>
        <position position="14"/>
    </location>
</feature>
<sequence>MNQQSVYLLDYEFE</sequence>
<accession>A0A819PV32</accession>
<gene>
    <name evidence="1" type="ORF">FNK824_LOCUS26965</name>
</gene>
<organism evidence="1 2">
    <name type="scientific">Rotaria sordida</name>
    <dbReference type="NCBI Taxonomy" id="392033"/>
    <lineage>
        <taxon>Eukaryota</taxon>
        <taxon>Metazoa</taxon>
        <taxon>Spiralia</taxon>
        <taxon>Gnathifera</taxon>
        <taxon>Rotifera</taxon>
        <taxon>Eurotatoria</taxon>
        <taxon>Bdelloidea</taxon>
        <taxon>Philodinida</taxon>
        <taxon>Philodinidae</taxon>
        <taxon>Rotaria</taxon>
    </lineage>
</organism>
<protein>
    <submittedName>
        <fullName evidence="1">Uncharacterized protein</fullName>
    </submittedName>
</protein>
<comment type="caution">
    <text evidence="1">The sequence shown here is derived from an EMBL/GenBank/DDBJ whole genome shotgun (WGS) entry which is preliminary data.</text>
</comment>
<dbReference type="Proteomes" id="UP000663874">
    <property type="component" value="Unassembled WGS sequence"/>
</dbReference>
<evidence type="ECO:0000313" key="1">
    <source>
        <dbReference type="EMBL" id="CAF4019140.1"/>
    </source>
</evidence>
<reference evidence="1" key="1">
    <citation type="submission" date="2021-02" db="EMBL/GenBank/DDBJ databases">
        <authorList>
            <person name="Nowell W R."/>
        </authorList>
    </citation>
    <scope>NUCLEOTIDE SEQUENCE</scope>
</reference>